<evidence type="ECO:0000256" key="1">
    <source>
        <dbReference type="SAM" id="Phobius"/>
    </source>
</evidence>
<accession>A0A812Y320</accession>
<dbReference type="Gene3D" id="3.30.2350.10">
    <property type="entry name" value="Pseudouridine synthase"/>
    <property type="match status" value="1"/>
</dbReference>
<dbReference type="GO" id="GO:0008168">
    <property type="term" value="F:methyltransferase activity"/>
    <property type="evidence" value="ECO:0007669"/>
    <property type="project" value="InterPro"/>
</dbReference>
<dbReference type="Gene3D" id="3.40.50.150">
    <property type="entry name" value="Vaccinia Virus protein VP39"/>
    <property type="match status" value="1"/>
</dbReference>
<dbReference type="Pfam" id="PF00849">
    <property type="entry name" value="PseudoU_synth_2"/>
    <property type="match status" value="1"/>
</dbReference>
<reference evidence="3" key="1">
    <citation type="submission" date="2021-02" db="EMBL/GenBank/DDBJ databases">
        <authorList>
            <person name="Dougan E. K."/>
            <person name="Rhodes N."/>
            <person name="Thang M."/>
            <person name="Chan C."/>
        </authorList>
    </citation>
    <scope>NUCLEOTIDE SEQUENCE</scope>
</reference>
<keyword evidence="1" id="KW-0472">Membrane</keyword>
<evidence type="ECO:0000259" key="2">
    <source>
        <dbReference type="Pfam" id="PF00849"/>
    </source>
</evidence>
<dbReference type="InterPro" id="IPR029063">
    <property type="entry name" value="SAM-dependent_MTases_sf"/>
</dbReference>
<dbReference type="PANTHER" id="PTHR21600:SF92">
    <property type="entry name" value="RIBOSOMAL LARGE SUBUNIT PSEUDOURIDINE SYNTHASE C"/>
    <property type="match status" value="1"/>
</dbReference>
<keyword evidence="1" id="KW-0812">Transmembrane</keyword>
<dbReference type="GO" id="GO:0009982">
    <property type="term" value="F:pseudouridine synthase activity"/>
    <property type="evidence" value="ECO:0007669"/>
    <property type="project" value="InterPro"/>
</dbReference>
<feature type="domain" description="Pseudouridine synthase RsuA/RluA-like" evidence="2">
    <location>
        <begin position="601"/>
        <end position="716"/>
    </location>
</feature>
<dbReference type="Proteomes" id="UP000649617">
    <property type="component" value="Unassembled WGS sequence"/>
</dbReference>
<dbReference type="GO" id="GO:0032259">
    <property type="term" value="P:methylation"/>
    <property type="evidence" value="ECO:0007669"/>
    <property type="project" value="InterPro"/>
</dbReference>
<name>A0A812Y320_SYMPI</name>
<proteinExistence type="predicted"/>
<dbReference type="SUPFAM" id="SSF53335">
    <property type="entry name" value="S-adenosyl-L-methionine-dependent methyltransferases"/>
    <property type="match status" value="1"/>
</dbReference>
<dbReference type="GO" id="GO:0000455">
    <property type="term" value="P:enzyme-directed rRNA pseudouridine synthesis"/>
    <property type="evidence" value="ECO:0007669"/>
    <property type="project" value="TreeGrafter"/>
</dbReference>
<dbReference type="Pfam" id="PF06325">
    <property type="entry name" value="PrmA"/>
    <property type="match status" value="1"/>
</dbReference>
<protein>
    <recommendedName>
        <fullName evidence="2">Pseudouridine synthase RsuA/RluA-like domain-containing protein</fullName>
    </recommendedName>
</protein>
<dbReference type="InterPro" id="IPR020103">
    <property type="entry name" value="PsdUridine_synth_cat_dom_sf"/>
</dbReference>
<comment type="caution">
    <text evidence="3">The sequence shown here is derived from an EMBL/GenBank/DDBJ whole genome shotgun (WGS) entry which is preliminary data.</text>
</comment>
<dbReference type="CDD" id="cd02440">
    <property type="entry name" value="AdoMet_MTases"/>
    <property type="match status" value="1"/>
</dbReference>
<organism evidence="3 4">
    <name type="scientific">Symbiodinium pilosum</name>
    <name type="common">Dinoflagellate</name>
    <dbReference type="NCBI Taxonomy" id="2952"/>
    <lineage>
        <taxon>Eukaryota</taxon>
        <taxon>Sar</taxon>
        <taxon>Alveolata</taxon>
        <taxon>Dinophyceae</taxon>
        <taxon>Suessiales</taxon>
        <taxon>Symbiodiniaceae</taxon>
        <taxon>Symbiodinium</taxon>
    </lineage>
</organism>
<gene>
    <name evidence="3" type="ORF">SPIL2461_LOCUS22353</name>
</gene>
<dbReference type="GO" id="GO:0003723">
    <property type="term" value="F:RNA binding"/>
    <property type="evidence" value="ECO:0007669"/>
    <property type="project" value="InterPro"/>
</dbReference>
<sequence>MATDVSNSEPTKVGRDDCELNAVVVGSKISGADVVGEDRGLLTDPASARELEPRWVARLACYMCIAMFIAYFGGMFTMWILVRPARCIAERKPCPACPDCPACPAATALANASDAPASYGFVYTEEGTAILEDLLGIVRSQDARQALMKAEQLLKDNRHFLDACHPLMHRLGRTLYFEAGKDGLVNVLGSLLNFDDTARRVAADLVTKGSAPGSATAGAAASRRDVDLLMVCNAAYLHGAIELFLSKAGAAGNFEAATRFVASHVCQRMGREFRPPWECYHGVGHGVVQYFRDVSTRKGLQDALQASAVLRNNQNTLWNGIWMDHFASTTVSGHDADDAQGALSICTDANAGNSRGKGDCYLYSPTAFLLHRPRSYLEALRWCEKGCSGRGNGCLSSCTSGVGMQTFKENLDNLRLVQRVCKAAKSGLASSCMHGAYGYYHFAFGTKVPKSLCQTMENDDLKRQDELILQCSQSQLPTAPPVLQAAVPLTDIAWACHFSGQLASRTLHAVRTFLCDIGGQFSSAAFPAAQQAFRDTSRPGLPHVVLELGDRCVVYKPPSFWQVDDGKDEPQDDSLRLSQFTQAMNPTRCWSILEDRSHGRGFLHRLDIPTSGLILTAKTHRAFYDLRLQLALGQMKREYCVLSHGSVPPARRVVRCRVHWFGNGRQAGSIVAPAGRPASSRLKVLGVADLAEQVFSLLAIHILTGRQHQIRLQMSHIGHATVSDKRYFSARNCLEDMTWCPRNFLHRYRLAFLDLRGCHAEVREPLPSDLRGAMQVLNSRCSNCMAENFRCPLQATKSVDDMLRHGLSVENLETLDQAGSGREPLIRYEGSHGQLFAQQASLVDEGEVTDVHSPEDAQEQSQFLHAALASRFERHPNGSQGGAVPLAWLTIALEKELLRHIRLFGFFPQYEQRALAIVPELKELLVEVSRATATSQMAKAIRKQCMANRLVAFLLQSPGFIFEPAASEDPAARLLKGLVRREESPAASREAVSSGISRPTLVGEGRRAWRRPMPAEMPKSAVELTEVCESLQFEAGSSQLWALFLRSQGSRSKEAALMALEFEVAALRAGVRRSHYKEVAPGLLLLAACEGSPELQLLSMAGELTTLRRPPVLLCKPAAFATIPDLALAVSELPMLGEGKSWWLDVLLREPQVDASLLPLKHCQGADLALEVMASLATPSLCASLKRESEPGHIRLVAFQANGNSFLLGCEVPELLRPAAMALPLSWHQMWSARSFKFSAGIDSYVASAVVSIAFLECEKRAGTRTALALSLLDACCGSGTLAAVAAASGKFASVIASDIDPTFVTRARENFAFSNLQQHVRVVVHDATASFVGIVQAPDVVVANPPWGWRIGSGPGTSLQIVRNLLQEFPQAVIALICPELPLERDVRESGFVLRWSCTLGQSAVWILVPAEPPEKETELCKSAADLAKQTLSGMQAHVFVRLEPSSDTCAKIPKLRSTVRNRVVQAIILPADESMKIDFFMQ</sequence>
<dbReference type="PANTHER" id="PTHR21600">
    <property type="entry name" value="MITOCHONDRIAL RNA PSEUDOURIDINE SYNTHASE"/>
    <property type="match status" value="1"/>
</dbReference>
<keyword evidence="4" id="KW-1185">Reference proteome</keyword>
<dbReference type="OrthoDB" id="413379at2759"/>
<evidence type="ECO:0000313" key="4">
    <source>
        <dbReference type="Proteomes" id="UP000649617"/>
    </source>
</evidence>
<dbReference type="InterPro" id="IPR002052">
    <property type="entry name" value="DNA_methylase_N6_adenine_CS"/>
</dbReference>
<keyword evidence="1" id="KW-1133">Transmembrane helix</keyword>
<evidence type="ECO:0000313" key="3">
    <source>
        <dbReference type="EMBL" id="CAE7763933.1"/>
    </source>
</evidence>
<dbReference type="InterPro" id="IPR006145">
    <property type="entry name" value="PsdUridine_synth_RsuA/RluA"/>
</dbReference>
<dbReference type="SUPFAM" id="SSF55120">
    <property type="entry name" value="Pseudouridine synthase"/>
    <property type="match status" value="1"/>
</dbReference>
<feature type="transmembrane region" description="Helical" evidence="1">
    <location>
        <begin position="59"/>
        <end position="82"/>
    </location>
</feature>
<dbReference type="CDD" id="cd02869">
    <property type="entry name" value="PseudoU_synth_RluA_like"/>
    <property type="match status" value="1"/>
</dbReference>
<dbReference type="InterPro" id="IPR050188">
    <property type="entry name" value="RluA_PseudoU_synthase"/>
</dbReference>
<dbReference type="PROSITE" id="PS00092">
    <property type="entry name" value="N6_MTASE"/>
    <property type="match status" value="1"/>
</dbReference>
<dbReference type="EMBL" id="CAJNIZ010047192">
    <property type="protein sequence ID" value="CAE7763933.1"/>
    <property type="molecule type" value="Genomic_DNA"/>
</dbReference>